<protein>
    <submittedName>
        <fullName evidence="2">Uncharacterized protein</fullName>
    </submittedName>
</protein>
<proteinExistence type="predicted"/>
<organism evidence="2">
    <name type="scientific">Ensete ventricosum</name>
    <name type="common">Abyssinian banana</name>
    <name type="synonym">Musa ensete</name>
    <dbReference type="NCBI Taxonomy" id="4639"/>
    <lineage>
        <taxon>Eukaryota</taxon>
        <taxon>Viridiplantae</taxon>
        <taxon>Streptophyta</taxon>
        <taxon>Embryophyta</taxon>
        <taxon>Tracheophyta</taxon>
        <taxon>Spermatophyta</taxon>
        <taxon>Magnoliopsida</taxon>
        <taxon>Liliopsida</taxon>
        <taxon>Zingiberales</taxon>
        <taxon>Musaceae</taxon>
        <taxon>Ensete</taxon>
    </lineage>
</organism>
<gene>
    <name evidence="2" type="ORF">BHM03_00052022</name>
</gene>
<feature type="compositionally biased region" description="Basic residues" evidence="1">
    <location>
        <begin position="132"/>
        <end position="161"/>
    </location>
</feature>
<dbReference type="Proteomes" id="UP000290560">
    <property type="component" value="Unassembled WGS sequence"/>
</dbReference>
<reference evidence="2" key="1">
    <citation type="journal article" date="2018" name="Data Brief">
        <title>Genome sequence data from 17 accessions of Ensete ventricosum, a staple food crop for millions in Ethiopia.</title>
        <authorList>
            <person name="Yemataw Z."/>
            <person name="Muzemil S."/>
            <person name="Ambachew D."/>
            <person name="Tripathi L."/>
            <person name="Tesfaye K."/>
            <person name="Chala A."/>
            <person name="Farbos A."/>
            <person name="O'Neill P."/>
            <person name="Moore K."/>
            <person name="Grant M."/>
            <person name="Studholme D.J."/>
        </authorList>
    </citation>
    <scope>NUCLEOTIDE SEQUENCE [LARGE SCALE GENOMIC DNA]</scope>
    <source>
        <tissue evidence="2">Leaf</tissue>
    </source>
</reference>
<feature type="compositionally biased region" description="Basic and acidic residues" evidence="1">
    <location>
        <begin position="74"/>
        <end position="90"/>
    </location>
</feature>
<dbReference type="AlphaFoldDB" id="A0A445MLR0"/>
<evidence type="ECO:0000313" key="2">
    <source>
        <dbReference type="EMBL" id="RZR75214.1"/>
    </source>
</evidence>
<evidence type="ECO:0000256" key="1">
    <source>
        <dbReference type="SAM" id="MobiDB-lite"/>
    </source>
</evidence>
<dbReference type="EMBL" id="KV876629">
    <property type="protein sequence ID" value="RZR75214.1"/>
    <property type="molecule type" value="Genomic_DNA"/>
</dbReference>
<name>A0A445MLR0_ENSVE</name>
<feature type="compositionally biased region" description="Low complexity" evidence="1">
    <location>
        <begin position="43"/>
        <end position="62"/>
    </location>
</feature>
<sequence>MSVYPPFSLYIALPASSSFHSPSLALLLRSGSSAIPPWPPSSRLPLLSSSLSTSSSSTSSLPVAAKPVLQADPHPTDPHPTEPHPTEPHPTEPQSGSQVPPGHAQARRLRQCSQRPDRRECGTATQGALLQPHRRAGRPRGRRVPLHRHQGQRTGHQHQPPHRPQPARQLLREERPHGLPVPVEVSAMTPSSLCSRSLLHPCSCWKAFLCDACGSALVFACEVPSFR</sequence>
<feature type="region of interest" description="Disordered" evidence="1">
    <location>
        <begin position="34"/>
        <end position="167"/>
    </location>
</feature>
<accession>A0A445MLR0</accession>